<dbReference type="OrthoDB" id="4761399at2"/>
<evidence type="ECO:0000313" key="2">
    <source>
        <dbReference type="EMBL" id="OFJ53049.1"/>
    </source>
</evidence>
<dbReference type="InterPro" id="IPR026954">
    <property type="entry name" value="PknH-like_Extracell"/>
</dbReference>
<proteinExistence type="predicted"/>
<dbReference type="RefSeq" id="WP_070353760.1">
    <property type="nucleotide sequence ID" value="NZ_CP043474.1"/>
</dbReference>
<sequence>MRQPPIVLVTLVVSVLLAGCTTAGHAVRAKAPSFIPRPLVERELGALLLTADQVNAAMQTTGMAITSSGSAMADNSAGVAPAECLALDGPAEAAVYANNGFTAERDQSFNNGDRFTHYLKQAVVLYPVVDQATAFLDASARQWRTCSEFTHPQSGSRWSVGPISYAHGTLSTVVTQQEAAAPGWGCGRAIALRNNVVIDVNTCSAAPGDSALRIANQIGETVAAQW</sequence>
<feature type="domain" description="PknH-like extracellular" evidence="1">
    <location>
        <begin position="42"/>
        <end position="218"/>
    </location>
</feature>
<reference evidence="2 3" key="1">
    <citation type="submission" date="2016-09" db="EMBL/GenBank/DDBJ databases">
        <title>genome sequence of Mycobacterium sp. 739 SCH.</title>
        <authorList>
            <person name="Greninger A.L."/>
            <person name="Qin X."/>
            <person name="Jerome K."/>
            <person name="Vora S."/>
            <person name="Quinn K."/>
        </authorList>
    </citation>
    <scope>NUCLEOTIDE SEQUENCE [LARGE SCALE GENOMIC DNA]</scope>
    <source>
        <strain evidence="2 3">SCH</strain>
    </source>
</reference>
<organism evidence="2 3">
    <name type="scientific">Mycolicibacterium grossiae</name>
    <dbReference type="NCBI Taxonomy" id="1552759"/>
    <lineage>
        <taxon>Bacteria</taxon>
        <taxon>Bacillati</taxon>
        <taxon>Actinomycetota</taxon>
        <taxon>Actinomycetes</taxon>
        <taxon>Mycobacteriales</taxon>
        <taxon>Mycobacteriaceae</taxon>
        <taxon>Mycolicibacterium</taxon>
    </lineage>
</organism>
<name>A0A1E8Q4R7_9MYCO</name>
<dbReference type="AlphaFoldDB" id="A0A1E8Q4R7"/>
<protein>
    <submittedName>
        <fullName evidence="2">Sensor domain-containing protein</fullName>
    </submittedName>
</protein>
<dbReference type="Gene3D" id="3.40.1000.70">
    <property type="entry name" value="PknH-like extracellular domain"/>
    <property type="match status" value="1"/>
</dbReference>
<keyword evidence="3" id="KW-1185">Reference proteome</keyword>
<dbReference type="PROSITE" id="PS51257">
    <property type="entry name" value="PROKAR_LIPOPROTEIN"/>
    <property type="match status" value="1"/>
</dbReference>
<comment type="caution">
    <text evidence="2">The sequence shown here is derived from an EMBL/GenBank/DDBJ whole genome shotgun (WGS) entry which is preliminary data.</text>
</comment>
<evidence type="ECO:0000259" key="1">
    <source>
        <dbReference type="Pfam" id="PF14032"/>
    </source>
</evidence>
<dbReference type="Proteomes" id="UP000178953">
    <property type="component" value="Unassembled WGS sequence"/>
</dbReference>
<accession>A0A1E8Q4R7</accession>
<dbReference type="InterPro" id="IPR038232">
    <property type="entry name" value="PknH-like_Extracell_sf"/>
</dbReference>
<gene>
    <name evidence="2" type="ORF">BEL07_14215</name>
</gene>
<evidence type="ECO:0000313" key="3">
    <source>
        <dbReference type="Proteomes" id="UP000178953"/>
    </source>
</evidence>
<dbReference type="Pfam" id="PF14032">
    <property type="entry name" value="PknH_C"/>
    <property type="match status" value="1"/>
</dbReference>
<dbReference type="EMBL" id="MCHX01000030">
    <property type="protein sequence ID" value="OFJ53049.1"/>
    <property type="molecule type" value="Genomic_DNA"/>
</dbReference>